<accession>A0AAD8PC62</accession>
<reference evidence="2" key="1">
    <citation type="journal article" date="2023" name="bioRxiv">
        <title>Improved chromosome-level genome assembly for marigold (Tagetes erecta).</title>
        <authorList>
            <person name="Jiang F."/>
            <person name="Yuan L."/>
            <person name="Wang S."/>
            <person name="Wang H."/>
            <person name="Xu D."/>
            <person name="Wang A."/>
            <person name="Fan W."/>
        </authorList>
    </citation>
    <scope>NUCLEOTIDE SEQUENCE</scope>
    <source>
        <strain evidence="2">WSJ</strain>
        <tissue evidence="2">Leaf</tissue>
    </source>
</reference>
<evidence type="ECO:0000313" key="2">
    <source>
        <dbReference type="EMBL" id="KAK1440506.1"/>
    </source>
</evidence>
<protein>
    <submittedName>
        <fullName evidence="2">Uncharacterized protein</fullName>
    </submittedName>
</protein>
<evidence type="ECO:0000256" key="1">
    <source>
        <dbReference type="SAM" id="MobiDB-lite"/>
    </source>
</evidence>
<dbReference type="EMBL" id="JAUHHV010000001">
    <property type="protein sequence ID" value="KAK1440506.1"/>
    <property type="molecule type" value="Genomic_DNA"/>
</dbReference>
<dbReference type="AlphaFoldDB" id="A0AAD8PC62"/>
<dbReference type="Proteomes" id="UP001229421">
    <property type="component" value="Unassembled WGS sequence"/>
</dbReference>
<proteinExistence type="predicted"/>
<name>A0AAD8PC62_TARER</name>
<gene>
    <name evidence="2" type="ORF">QVD17_06334</name>
</gene>
<organism evidence="2 3">
    <name type="scientific">Tagetes erecta</name>
    <name type="common">African marigold</name>
    <dbReference type="NCBI Taxonomy" id="13708"/>
    <lineage>
        <taxon>Eukaryota</taxon>
        <taxon>Viridiplantae</taxon>
        <taxon>Streptophyta</taxon>
        <taxon>Embryophyta</taxon>
        <taxon>Tracheophyta</taxon>
        <taxon>Spermatophyta</taxon>
        <taxon>Magnoliopsida</taxon>
        <taxon>eudicotyledons</taxon>
        <taxon>Gunneridae</taxon>
        <taxon>Pentapetalae</taxon>
        <taxon>asterids</taxon>
        <taxon>campanulids</taxon>
        <taxon>Asterales</taxon>
        <taxon>Asteraceae</taxon>
        <taxon>Asteroideae</taxon>
        <taxon>Heliantheae alliance</taxon>
        <taxon>Tageteae</taxon>
        <taxon>Tagetes</taxon>
    </lineage>
</organism>
<feature type="region of interest" description="Disordered" evidence="1">
    <location>
        <begin position="48"/>
        <end position="72"/>
    </location>
</feature>
<keyword evidence="3" id="KW-1185">Reference proteome</keyword>
<evidence type="ECO:0000313" key="3">
    <source>
        <dbReference type="Proteomes" id="UP001229421"/>
    </source>
</evidence>
<comment type="caution">
    <text evidence="2">The sequence shown here is derived from an EMBL/GenBank/DDBJ whole genome shotgun (WGS) entry which is preliminary data.</text>
</comment>
<sequence>MTIVFVCHPSNVLKKTRGSLSHPFYNSDLYHICSPIYNLNPNHHLQLSPYRRSLHRSPSPAPQHRQAQPLHV</sequence>